<keyword evidence="1" id="KW-0812">Transmembrane</keyword>
<keyword evidence="3" id="KW-1185">Reference proteome</keyword>
<dbReference type="EMBL" id="JARBDR010000917">
    <property type="protein sequence ID" value="KAJ8303462.1"/>
    <property type="molecule type" value="Genomic_DNA"/>
</dbReference>
<proteinExistence type="predicted"/>
<name>A0ABQ9EIS8_TEGGR</name>
<reference evidence="2 3" key="1">
    <citation type="submission" date="2022-12" db="EMBL/GenBank/DDBJ databases">
        <title>Chromosome-level genome of Tegillarca granosa.</title>
        <authorList>
            <person name="Kim J."/>
        </authorList>
    </citation>
    <scope>NUCLEOTIDE SEQUENCE [LARGE SCALE GENOMIC DNA]</scope>
    <source>
        <strain evidence="2">Teg-2019</strain>
        <tissue evidence="2">Adductor muscle</tissue>
    </source>
</reference>
<keyword evidence="1" id="KW-1133">Transmembrane helix</keyword>
<organism evidence="2 3">
    <name type="scientific">Tegillarca granosa</name>
    <name type="common">Malaysian cockle</name>
    <name type="synonym">Anadara granosa</name>
    <dbReference type="NCBI Taxonomy" id="220873"/>
    <lineage>
        <taxon>Eukaryota</taxon>
        <taxon>Metazoa</taxon>
        <taxon>Spiralia</taxon>
        <taxon>Lophotrochozoa</taxon>
        <taxon>Mollusca</taxon>
        <taxon>Bivalvia</taxon>
        <taxon>Autobranchia</taxon>
        <taxon>Pteriomorphia</taxon>
        <taxon>Arcoida</taxon>
        <taxon>Arcoidea</taxon>
        <taxon>Arcidae</taxon>
        <taxon>Tegillarca</taxon>
    </lineage>
</organism>
<protein>
    <submittedName>
        <fullName evidence="2">Uncharacterized protein</fullName>
    </submittedName>
</protein>
<evidence type="ECO:0000313" key="3">
    <source>
        <dbReference type="Proteomes" id="UP001217089"/>
    </source>
</evidence>
<gene>
    <name evidence="2" type="ORF">KUTeg_019858</name>
</gene>
<dbReference type="Proteomes" id="UP001217089">
    <property type="component" value="Unassembled WGS sequence"/>
</dbReference>
<accession>A0ABQ9EIS8</accession>
<keyword evidence="1" id="KW-0472">Membrane</keyword>
<evidence type="ECO:0000256" key="1">
    <source>
        <dbReference type="SAM" id="Phobius"/>
    </source>
</evidence>
<sequence length="154" mass="17469">MYMYIKGGMLKWNKSVLRINFYQQQKLLSIGLDAPLPIGNGRRFDDLDVPVLGIKEKPGFPDDPQLKGSKLISDVDSASVFPVVAFVGTGLVLLFLLNQYYKSKSKPKRKRPRIKKPHHIFLESPQGYRGSGDLNLNVGYLIINIWKVPEKIIN</sequence>
<evidence type="ECO:0000313" key="2">
    <source>
        <dbReference type="EMBL" id="KAJ8303462.1"/>
    </source>
</evidence>
<feature type="transmembrane region" description="Helical" evidence="1">
    <location>
        <begin position="80"/>
        <end position="101"/>
    </location>
</feature>
<comment type="caution">
    <text evidence="2">The sequence shown here is derived from an EMBL/GenBank/DDBJ whole genome shotgun (WGS) entry which is preliminary data.</text>
</comment>